<evidence type="ECO:0000313" key="3">
    <source>
        <dbReference type="Proteomes" id="UP000182350"/>
    </source>
</evidence>
<dbReference type="STRING" id="1122209.SAMN02745752_00745"/>
<protein>
    <recommendedName>
        <fullName evidence="4">DUF2933 domain-containing protein</fullName>
    </recommendedName>
</protein>
<accession>A0A1K1V3J0</accession>
<dbReference type="EMBL" id="FPJW01000002">
    <property type="protein sequence ID" value="SFX19315.1"/>
    <property type="molecule type" value="Genomic_DNA"/>
</dbReference>
<dbReference type="Proteomes" id="UP000182350">
    <property type="component" value="Unassembled WGS sequence"/>
</dbReference>
<sequence>MKHQSTGMLFICLLMLGAGLFWVSLDDRSGLWLLLLMPACMVVHLLLHRKGRPEHKKPPE</sequence>
<proteinExistence type="predicted"/>
<evidence type="ECO:0000313" key="2">
    <source>
        <dbReference type="EMBL" id="SFX19315.1"/>
    </source>
</evidence>
<keyword evidence="3" id="KW-1185">Reference proteome</keyword>
<organism evidence="2 3">
    <name type="scientific">Marinospirillum alkaliphilum DSM 21637</name>
    <dbReference type="NCBI Taxonomy" id="1122209"/>
    <lineage>
        <taxon>Bacteria</taxon>
        <taxon>Pseudomonadati</taxon>
        <taxon>Pseudomonadota</taxon>
        <taxon>Gammaproteobacteria</taxon>
        <taxon>Oceanospirillales</taxon>
        <taxon>Oceanospirillaceae</taxon>
        <taxon>Marinospirillum</taxon>
    </lineage>
</organism>
<feature type="transmembrane region" description="Helical" evidence="1">
    <location>
        <begin position="7"/>
        <end position="25"/>
    </location>
</feature>
<gene>
    <name evidence="2" type="ORF">SAMN02745752_00745</name>
</gene>
<evidence type="ECO:0008006" key="4">
    <source>
        <dbReference type="Google" id="ProtNLM"/>
    </source>
</evidence>
<dbReference type="AlphaFoldDB" id="A0A1K1V3J0"/>
<keyword evidence="1" id="KW-1133">Transmembrane helix</keyword>
<keyword evidence="1" id="KW-0472">Membrane</keyword>
<keyword evidence="1" id="KW-0812">Transmembrane</keyword>
<evidence type="ECO:0000256" key="1">
    <source>
        <dbReference type="SAM" id="Phobius"/>
    </source>
</evidence>
<feature type="transmembrane region" description="Helical" evidence="1">
    <location>
        <begin position="31"/>
        <end position="47"/>
    </location>
</feature>
<name>A0A1K1V3J0_9GAMM</name>
<reference evidence="2 3" key="1">
    <citation type="submission" date="2016-11" db="EMBL/GenBank/DDBJ databases">
        <authorList>
            <person name="Jaros S."/>
            <person name="Januszkiewicz K."/>
            <person name="Wedrychowicz H."/>
        </authorList>
    </citation>
    <scope>NUCLEOTIDE SEQUENCE [LARGE SCALE GENOMIC DNA]</scope>
    <source>
        <strain evidence="2 3">DSM 21637</strain>
    </source>
</reference>